<keyword evidence="3" id="KW-1278">Translocase</keyword>
<dbReference type="GO" id="GO:0005524">
    <property type="term" value="F:ATP binding"/>
    <property type="evidence" value="ECO:0007669"/>
    <property type="project" value="UniProtKB-KW"/>
</dbReference>
<dbReference type="SMART" id="SM00930">
    <property type="entry name" value="NIL"/>
    <property type="match status" value="1"/>
</dbReference>
<keyword evidence="7" id="KW-0067">ATP-binding</keyword>
<dbReference type="Pfam" id="PF09383">
    <property type="entry name" value="NIL"/>
    <property type="match status" value="1"/>
</dbReference>
<gene>
    <name evidence="7" type="ORF">KQI82_11585</name>
</gene>
<evidence type="ECO:0000313" key="7">
    <source>
        <dbReference type="EMBL" id="MBU5627552.1"/>
    </source>
</evidence>
<dbReference type="PROSITE" id="PS50893">
    <property type="entry name" value="ABC_TRANSPORTER_2"/>
    <property type="match status" value="1"/>
</dbReference>
<dbReference type="SMART" id="SM00382">
    <property type="entry name" value="AAA"/>
    <property type="match status" value="1"/>
</dbReference>
<keyword evidence="7" id="KW-0547">Nucleotide-binding</keyword>
<dbReference type="InterPro" id="IPR018449">
    <property type="entry name" value="NIL_domain"/>
</dbReference>
<evidence type="ECO:0000259" key="6">
    <source>
        <dbReference type="PROSITE" id="PS50893"/>
    </source>
</evidence>
<dbReference type="InterPro" id="IPR003439">
    <property type="entry name" value="ABC_transporter-like_ATP-bd"/>
</dbReference>
<dbReference type="PANTHER" id="PTHR43166">
    <property type="entry name" value="AMINO ACID IMPORT ATP-BINDING PROTEIN"/>
    <property type="match status" value="1"/>
</dbReference>
<organism evidence="7 8">
    <name type="scientific">Dysosmobacter acutus</name>
    <dbReference type="NCBI Taxonomy" id="2841504"/>
    <lineage>
        <taxon>Bacteria</taxon>
        <taxon>Bacillati</taxon>
        <taxon>Bacillota</taxon>
        <taxon>Clostridia</taxon>
        <taxon>Eubacteriales</taxon>
        <taxon>Oscillospiraceae</taxon>
        <taxon>Dysosmobacter</taxon>
    </lineage>
</organism>
<evidence type="ECO:0000256" key="4">
    <source>
        <dbReference type="ARBA" id="ARBA00022970"/>
    </source>
</evidence>
<evidence type="ECO:0000256" key="2">
    <source>
        <dbReference type="ARBA" id="ARBA00022475"/>
    </source>
</evidence>
<feature type="domain" description="ABC transporter" evidence="6">
    <location>
        <begin position="2"/>
        <end position="241"/>
    </location>
</feature>
<comment type="caution">
    <text evidence="7">The sequence shown here is derived from an EMBL/GenBank/DDBJ whole genome shotgun (WGS) entry which is preliminary data.</text>
</comment>
<name>A0ABS6FBK9_9FIRM</name>
<protein>
    <submittedName>
        <fullName evidence="7">ATP-binding cassette domain-containing protein</fullName>
    </submittedName>
</protein>
<keyword evidence="8" id="KW-1185">Reference proteome</keyword>
<dbReference type="CDD" id="cd03258">
    <property type="entry name" value="ABC_MetN_methionine_transporter"/>
    <property type="match status" value="1"/>
</dbReference>
<sequence>MIQIEHLSKTFGTGEGAVAALSDITLSVEAGEIFGIIGLSGAGKSTLVRCMNLLERPTSGSVRVDGAEITSLRPRELRRARQSISMIFQSFNLLMQRTCLKNICFPLEINGVGAEQARRRALELLELVGLSDKADAYPVQLSGGQKQRIAIARALATDPKVLLCDEATSALDPTTTQSILALLKDLNEKLGVTVVVITHQMSVIEEICSRVAILDGGSVAEQGRVEDIFSNPTTDAARRLVYPGGAQIEQFPAQRVVRVAFNGGSAYEPLIASLAIECGVKVNILGADTRNVNGRAFGTMLLGLPGDPNEAAKALSYIRAQRDVTVEEVEENA</sequence>
<dbReference type="Proteomes" id="UP000787672">
    <property type="component" value="Unassembled WGS sequence"/>
</dbReference>
<evidence type="ECO:0000256" key="5">
    <source>
        <dbReference type="ARBA" id="ARBA00023136"/>
    </source>
</evidence>
<accession>A0ABS6FBK9</accession>
<dbReference type="InterPro" id="IPR050086">
    <property type="entry name" value="MetN_ABC_transporter-like"/>
</dbReference>
<dbReference type="Pfam" id="PF00005">
    <property type="entry name" value="ABC_tran"/>
    <property type="match status" value="1"/>
</dbReference>
<dbReference type="InterPro" id="IPR017871">
    <property type="entry name" value="ABC_transporter-like_CS"/>
</dbReference>
<keyword evidence="5" id="KW-0472">Membrane</keyword>
<dbReference type="EMBL" id="JAHLQN010000001">
    <property type="protein sequence ID" value="MBU5627552.1"/>
    <property type="molecule type" value="Genomic_DNA"/>
</dbReference>
<proteinExistence type="predicted"/>
<reference evidence="7 8" key="1">
    <citation type="submission" date="2021-06" db="EMBL/GenBank/DDBJ databases">
        <authorList>
            <person name="Sun Q."/>
            <person name="Li D."/>
        </authorList>
    </citation>
    <scope>NUCLEOTIDE SEQUENCE [LARGE SCALE GENOMIC DNA]</scope>
    <source>
        <strain evidence="7 8">MSJ-2</strain>
    </source>
</reference>
<keyword evidence="1" id="KW-0813">Transport</keyword>
<evidence type="ECO:0000256" key="3">
    <source>
        <dbReference type="ARBA" id="ARBA00022967"/>
    </source>
</evidence>
<keyword evidence="2" id="KW-1003">Cell membrane</keyword>
<dbReference type="RefSeq" id="WP_216633705.1">
    <property type="nucleotide sequence ID" value="NZ_JAHLQN010000001.1"/>
</dbReference>
<evidence type="ECO:0000256" key="1">
    <source>
        <dbReference type="ARBA" id="ARBA00022448"/>
    </source>
</evidence>
<dbReference type="InterPro" id="IPR041701">
    <property type="entry name" value="MetN_ABC"/>
</dbReference>
<dbReference type="InterPro" id="IPR003593">
    <property type="entry name" value="AAA+_ATPase"/>
</dbReference>
<dbReference type="PANTHER" id="PTHR43166:SF30">
    <property type="entry name" value="METHIONINE IMPORT ATP-BINDING PROTEIN METN"/>
    <property type="match status" value="1"/>
</dbReference>
<evidence type="ECO:0000313" key="8">
    <source>
        <dbReference type="Proteomes" id="UP000787672"/>
    </source>
</evidence>
<keyword evidence="4" id="KW-0029">Amino-acid transport</keyword>
<dbReference type="PROSITE" id="PS00211">
    <property type="entry name" value="ABC_TRANSPORTER_1"/>
    <property type="match status" value="1"/>
</dbReference>